<gene>
    <name evidence="10" type="ORF">CD32_06380</name>
</gene>
<name>A0A0A3INZ8_9BACI</name>
<keyword evidence="3" id="KW-0808">Transferase</keyword>
<dbReference type="GO" id="GO:0042802">
    <property type="term" value="F:identical protein binding"/>
    <property type="evidence" value="ECO:0007669"/>
    <property type="project" value="UniProtKB-ARBA"/>
</dbReference>
<accession>A0A0A3INZ8</accession>
<dbReference type="Gene3D" id="3.40.50.300">
    <property type="entry name" value="P-loop containing nucleotide triphosphate hydrolases"/>
    <property type="match status" value="1"/>
</dbReference>
<comment type="similarity">
    <text evidence="1">Belongs to the CpsD/CapB family.</text>
</comment>
<evidence type="ECO:0000256" key="4">
    <source>
        <dbReference type="ARBA" id="ARBA00022741"/>
    </source>
</evidence>
<dbReference type="AlphaFoldDB" id="A0A0A3INZ8"/>
<evidence type="ECO:0000313" key="11">
    <source>
        <dbReference type="Proteomes" id="UP000030437"/>
    </source>
</evidence>
<protein>
    <recommendedName>
        <fullName evidence="2">non-specific protein-tyrosine kinase</fullName>
        <ecNumber evidence="2">2.7.10.2</ecNumber>
    </recommendedName>
</protein>
<dbReference type="Pfam" id="PF13614">
    <property type="entry name" value="AAA_31"/>
    <property type="match status" value="1"/>
</dbReference>
<feature type="domain" description="AAA" evidence="9">
    <location>
        <begin position="53"/>
        <end position="181"/>
    </location>
</feature>
<dbReference type="FunFam" id="3.40.50.300:FF:000527">
    <property type="entry name" value="Tyrosine-protein kinase etk"/>
    <property type="match status" value="1"/>
</dbReference>
<dbReference type="PANTHER" id="PTHR32309:SF13">
    <property type="entry name" value="FERRIC ENTEROBACTIN TRANSPORT PROTEIN FEPE"/>
    <property type="match status" value="1"/>
</dbReference>
<proteinExistence type="inferred from homology"/>
<dbReference type="OrthoDB" id="9794577at2"/>
<evidence type="ECO:0000256" key="6">
    <source>
        <dbReference type="ARBA" id="ARBA00022840"/>
    </source>
</evidence>
<keyword evidence="7" id="KW-0829">Tyrosine-protein kinase</keyword>
<keyword evidence="11" id="KW-1185">Reference proteome</keyword>
<dbReference type="GO" id="GO:0004715">
    <property type="term" value="F:non-membrane spanning protein tyrosine kinase activity"/>
    <property type="evidence" value="ECO:0007669"/>
    <property type="project" value="UniProtKB-EC"/>
</dbReference>
<dbReference type="Proteomes" id="UP000030437">
    <property type="component" value="Unassembled WGS sequence"/>
</dbReference>
<evidence type="ECO:0000256" key="7">
    <source>
        <dbReference type="ARBA" id="ARBA00023137"/>
    </source>
</evidence>
<dbReference type="InterPro" id="IPR005702">
    <property type="entry name" value="Wzc-like_C"/>
</dbReference>
<evidence type="ECO:0000256" key="2">
    <source>
        <dbReference type="ARBA" id="ARBA00011903"/>
    </source>
</evidence>
<evidence type="ECO:0000313" key="10">
    <source>
        <dbReference type="EMBL" id="KGR86514.1"/>
    </source>
</evidence>
<dbReference type="GO" id="GO:0005886">
    <property type="term" value="C:plasma membrane"/>
    <property type="evidence" value="ECO:0007669"/>
    <property type="project" value="TreeGrafter"/>
</dbReference>
<dbReference type="PANTHER" id="PTHR32309">
    <property type="entry name" value="TYROSINE-PROTEIN KINASE"/>
    <property type="match status" value="1"/>
</dbReference>
<evidence type="ECO:0000259" key="9">
    <source>
        <dbReference type="Pfam" id="PF13614"/>
    </source>
</evidence>
<evidence type="ECO:0000256" key="3">
    <source>
        <dbReference type="ARBA" id="ARBA00022679"/>
    </source>
</evidence>
<dbReference type="InterPro" id="IPR050445">
    <property type="entry name" value="Bact_polysacc_biosynth/exp"/>
</dbReference>
<sequence>MFGRKNRDRKKQIKLLKAGRKLITLLDGSSIISEQFRTIRTNITFAMPDCEVKTILVTSTIPGEGKSTTTANLGVVFAQEGKRVLIIDADLRKPTLHYAFGLFNTVGLSNVLVRKRAFYESIQETSVSGLAILPSGPIPSNPAELLSSKTMDALLDELKNLYDIIIIDAPPVLPVTDAQVLANKCDGTLLVANAGVITKELIIKAKSILATSQANMIGVVLNNCKMPRDHKRYYGYYGAGH</sequence>
<comment type="catalytic activity">
    <reaction evidence="8">
        <text>L-tyrosyl-[protein] + ATP = O-phospho-L-tyrosyl-[protein] + ADP + H(+)</text>
        <dbReference type="Rhea" id="RHEA:10596"/>
        <dbReference type="Rhea" id="RHEA-COMP:10136"/>
        <dbReference type="Rhea" id="RHEA-COMP:20101"/>
        <dbReference type="ChEBI" id="CHEBI:15378"/>
        <dbReference type="ChEBI" id="CHEBI:30616"/>
        <dbReference type="ChEBI" id="CHEBI:46858"/>
        <dbReference type="ChEBI" id="CHEBI:61978"/>
        <dbReference type="ChEBI" id="CHEBI:456216"/>
        <dbReference type="EC" id="2.7.10.2"/>
    </reaction>
</comment>
<comment type="caution">
    <text evidence="10">The sequence shown here is derived from an EMBL/GenBank/DDBJ whole genome shotgun (WGS) entry which is preliminary data.</text>
</comment>
<keyword evidence="5" id="KW-0418">Kinase</keyword>
<dbReference type="SUPFAM" id="SSF52540">
    <property type="entry name" value="P-loop containing nucleoside triphosphate hydrolases"/>
    <property type="match status" value="1"/>
</dbReference>
<dbReference type="EMBL" id="JPVP01000051">
    <property type="protein sequence ID" value="KGR86514.1"/>
    <property type="molecule type" value="Genomic_DNA"/>
</dbReference>
<dbReference type="STRING" id="1220589.CD32_06380"/>
<keyword evidence="6" id="KW-0067">ATP-binding</keyword>
<dbReference type="eggNOG" id="COG0489">
    <property type="taxonomic scope" value="Bacteria"/>
</dbReference>
<keyword evidence="4" id="KW-0547">Nucleotide-binding</keyword>
<dbReference type="EC" id="2.7.10.2" evidence="2"/>
<evidence type="ECO:0000256" key="1">
    <source>
        <dbReference type="ARBA" id="ARBA00007316"/>
    </source>
</evidence>
<dbReference type="InterPro" id="IPR025669">
    <property type="entry name" value="AAA_dom"/>
</dbReference>
<dbReference type="GO" id="GO:0005524">
    <property type="term" value="F:ATP binding"/>
    <property type="evidence" value="ECO:0007669"/>
    <property type="project" value="UniProtKB-KW"/>
</dbReference>
<reference evidence="10 11" key="1">
    <citation type="submission" date="2014-02" db="EMBL/GenBank/DDBJ databases">
        <title>Draft genome sequence of Lysinibacillus odysseyi NBRC 100172.</title>
        <authorList>
            <person name="Zhang F."/>
            <person name="Wang G."/>
            <person name="Zhang L."/>
        </authorList>
    </citation>
    <scope>NUCLEOTIDE SEQUENCE [LARGE SCALE GENOMIC DNA]</scope>
    <source>
        <strain evidence="10 11">NBRC 100172</strain>
    </source>
</reference>
<dbReference type="RefSeq" id="WP_036152484.1">
    <property type="nucleotide sequence ID" value="NZ_AVCX01000014.1"/>
</dbReference>
<organism evidence="10 11">
    <name type="scientific">Lysinibacillus odysseyi 34hs-1 = NBRC 100172</name>
    <dbReference type="NCBI Taxonomy" id="1220589"/>
    <lineage>
        <taxon>Bacteria</taxon>
        <taxon>Bacillati</taxon>
        <taxon>Bacillota</taxon>
        <taxon>Bacilli</taxon>
        <taxon>Bacillales</taxon>
        <taxon>Bacillaceae</taxon>
        <taxon>Lysinibacillus</taxon>
    </lineage>
</organism>
<dbReference type="NCBIfam" id="TIGR01007">
    <property type="entry name" value="eps_fam"/>
    <property type="match status" value="1"/>
</dbReference>
<dbReference type="CDD" id="cd05387">
    <property type="entry name" value="BY-kinase"/>
    <property type="match status" value="1"/>
</dbReference>
<evidence type="ECO:0000256" key="8">
    <source>
        <dbReference type="ARBA" id="ARBA00051245"/>
    </source>
</evidence>
<dbReference type="InterPro" id="IPR027417">
    <property type="entry name" value="P-loop_NTPase"/>
</dbReference>
<evidence type="ECO:0000256" key="5">
    <source>
        <dbReference type="ARBA" id="ARBA00022777"/>
    </source>
</evidence>